<dbReference type="Pfam" id="PF00395">
    <property type="entry name" value="SLH"/>
    <property type="match status" value="1"/>
</dbReference>
<feature type="chain" id="PRO_5022187233" evidence="1">
    <location>
        <begin position="24"/>
        <end position="401"/>
    </location>
</feature>
<dbReference type="SUPFAM" id="SSF56935">
    <property type="entry name" value="Porins"/>
    <property type="match status" value="1"/>
</dbReference>
<name>A0A517DXH3_9FIRM</name>
<evidence type="ECO:0000313" key="3">
    <source>
        <dbReference type="EMBL" id="QDR82051.1"/>
    </source>
</evidence>
<dbReference type="EMBL" id="CP036259">
    <property type="protein sequence ID" value="QDR82051.1"/>
    <property type="molecule type" value="Genomic_DNA"/>
</dbReference>
<evidence type="ECO:0000313" key="4">
    <source>
        <dbReference type="Proteomes" id="UP000320776"/>
    </source>
</evidence>
<proteinExistence type="predicted"/>
<evidence type="ECO:0000259" key="2">
    <source>
        <dbReference type="PROSITE" id="PS51272"/>
    </source>
</evidence>
<feature type="signal peptide" evidence="1">
    <location>
        <begin position="1"/>
        <end position="23"/>
    </location>
</feature>
<dbReference type="PANTHER" id="PTHR43308">
    <property type="entry name" value="OUTER MEMBRANE PROTEIN ALPHA-RELATED"/>
    <property type="match status" value="1"/>
</dbReference>
<dbReference type="PROSITE" id="PS51272">
    <property type="entry name" value="SLH"/>
    <property type="match status" value="1"/>
</dbReference>
<gene>
    <name evidence="3" type="ORF">SPTER_34720</name>
</gene>
<dbReference type="KEGG" id="sted:SPTER_34720"/>
<keyword evidence="4" id="KW-1185">Reference proteome</keyword>
<dbReference type="OrthoDB" id="5845122at2"/>
<dbReference type="AlphaFoldDB" id="A0A517DXH3"/>
<protein>
    <submittedName>
        <fullName evidence="3">S-layer homology domain protein</fullName>
    </submittedName>
</protein>
<evidence type="ECO:0000256" key="1">
    <source>
        <dbReference type="SAM" id="SignalP"/>
    </source>
</evidence>
<feature type="domain" description="SLH" evidence="2">
    <location>
        <begin position="25"/>
        <end position="88"/>
    </location>
</feature>
<dbReference type="InterPro" id="IPR001119">
    <property type="entry name" value="SLH_dom"/>
</dbReference>
<sequence length="401" mass="43713">MKQQTALALAAVFALSVAGTALAAPANPFVDVPAKHWAYDSVSKLAQAGIISGYGDGTYRGDRTLTRYEMATIVGKALANSEKADAEIQKELDALQAEFADELYTLGVRVDEIEKKVDNTKLTGVIRARFDDNDILGTKTQDAKLRTRIMVTGKISDDWTYNARLQNVQNLKSGGNDDSTVLNIANVTGKVGDATVTVGRYSVLPAYGIVIDDQVDGGMVSFGNKLKVDLAAYKFGTVATADLKSEDTIYMANLGYALNDKANVRGAYFHNDDGAQRDIFEVGLDYKLVNNLVVSGAYAKEDVDKNDSYFVKLAYKGAAKNAAGSYGVYGMYREVNPNTYFAPTFDQDFAGKNGDGKGYEVGFTYTPMKNALLTTTYTDLDGLTDKNENSKYYRAQVEFYF</sequence>
<dbReference type="PANTHER" id="PTHR43308:SF1">
    <property type="entry name" value="OUTER MEMBRANE PROTEIN ALPHA"/>
    <property type="match status" value="1"/>
</dbReference>
<dbReference type="Proteomes" id="UP000320776">
    <property type="component" value="Chromosome"/>
</dbReference>
<dbReference type="RefSeq" id="WP_144351476.1">
    <property type="nucleotide sequence ID" value="NZ_CP036259.1"/>
</dbReference>
<reference evidence="3 4" key="1">
    <citation type="submission" date="2019-02" db="EMBL/GenBank/DDBJ databases">
        <title>Closed genome of Sporomusa termitida DSM 4440.</title>
        <authorList>
            <person name="Poehlein A."/>
            <person name="Daniel R."/>
        </authorList>
    </citation>
    <scope>NUCLEOTIDE SEQUENCE [LARGE SCALE GENOMIC DNA]</scope>
    <source>
        <strain evidence="3 4">DSM 4440</strain>
    </source>
</reference>
<dbReference type="InterPro" id="IPR051465">
    <property type="entry name" value="Cell_Envelope_Struct_Comp"/>
</dbReference>
<accession>A0A517DXH3</accession>
<organism evidence="3 4">
    <name type="scientific">Sporomusa termitida</name>
    <dbReference type="NCBI Taxonomy" id="2377"/>
    <lineage>
        <taxon>Bacteria</taxon>
        <taxon>Bacillati</taxon>
        <taxon>Bacillota</taxon>
        <taxon>Negativicutes</taxon>
        <taxon>Selenomonadales</taxon>
        <taxon>Sporomusaceae</taxon>
        <taxon>Sporomusa</taxon>
    </lineage>
</organism>
<keyword evidence="1" id="KW-0732">Signal</keyword>